<gene>
    <name evidence="1" type="ORF">LITE_LOCUS8165</name>
</gene>
<dbReference type="EMBL" id="CAMGYJ010000003">
    <property type="protein sequence ID" value="CAI0393996.1"/>
    <property type="molecule type" value="Genomic_DNA"/>
</dbReference>
<sequence length="93" mass="10465">MSQTLLLGKDVPLRTTNSIILWLGSDPTYQKVLSSRIHYLWVLTIMRLTRKRGSWLPSETSLLALARTPTLGRQSSTRTLELITIPSSQLAKS</sequence>
<keyword evidence="2" id="KW-1185">Reference proteome</keyword>
<name>A0AAV0I936_9ROSI</name>
<evidence type="ECO:0000313" key="2">
    <source>
        <dbReference type="Proteomes" id="UP001154282"/>
    </source>
</evidence>
<dbReference type="Proteomes" id="UP001154282">
    <property type="component" value="Unassembled WGS sequence"/>
</dbReference>
<protein>
    <submittedName>
        <fullName evidence="1">Uncharacterized protein</fullName>
    </submittedName>
</protein>
<proteinExistence type="predicted"/>
<dbReference type="AlphaFoldDB" id="A0AAV0I936"/>
<accession>A0AAV0I936</accession>
<comment type="caution">
    <text evidence="1">The sequence shown here is derived from an EMBL/GenBank/DDBJ whole genome shotgun (WGS) entry which is preliminary data.</text>
</comment>
<reference evidence="1" key="1">
    <citation type="submission" date="2022-08" db="EMBL/GenBank/DDBJ databases">
        <authorList>
            <person name="Gutierrez-Valencia J."/>
        </authorList>
    </citation>
    <scope>NUCLEOTIDE SEQUENCE</scope>
</reference>
<organism evidence="1 2">
    <name type="scientific">Linum tenue</name>
    <dbReference type="NCBI Taxonomy" id="586396"/>
    <lineage>
        <taxon>Eukaryota</taxon>
        <taxon>Viridiplantae</taxon>
        <taxon>Streptophyta</taxon>
        <taxon>Embryophyta</taxon>
        <taxon>Tracheophyta</taxon>
        <taxon>Spermatophyta</taxon>
        <taxon>Magnoliopsida</taxon>
        <taxon>eudicotyledons</taxon>
        <taxon>Gunneridae</taxon>
        <taxon>Pentapetalae</taxon>
        <taxon>rosids</taxon>
        <taxon>fabids</taxon>
        <taxon>Malpighiales</taxon>
        <taxon>Linaceae</taxon>
        <taxon>Linum</taxon>
    </lineage>
</organism>
<evidence type="ECO:0000313" key="1">
    <source>
        <dbReference type="EMBL" id="CAI0393996.1"/>
    </source>
</evidence>